<sequence>MGSKIMHAIIAAEVAEKREETEMETFIIGGLAPNAASDHVGKSQLHYYQEDQDGTLKVKFAEFARQHMDLSQASKWRGYATHLVADHVWLSTIYNHWLHHRVTSDPSQYDAFYRDFMKLNQPLLTEFGKAPSDFEWLKNPPNVQFSNIPQAQLTELLLQTSKDAFSDASSDLEVLTWKGVVDYINVSVEQSLAYLRGL</sequence>
<gene>
    <name evidence="1" type="ORF">EV213_101380</name>
</gene>
<dbReference type="AlphaFoldDB" id="A0A4R6U8P0"/>
<dbReference type="RefSeq" id="WP_133578768.1">
    <property type="nucleotide sequence ID" value="NZ_SNYJ01000001.1"/>
</dbReference>
<protein>
    <recommendedName>
        <fullName evidence="3">Zinc dependent phospholipase C</fullName>
    </recommendedName>
</protein>
<evidence type="ECO:0000313" key="2">
    <source>
        <dbReference type="Proteomes" id="UP000295632"/>
    </source>
</evidence>
<accession>A0A4R6U8P0</accession>
<dbReference type="OrthoDB" id="9810012at2"/>
<keyword evidence="2" id="KW-1185">Reference proteome</keyword>
<organism evidence="1 2">
    <name type="scientific">Aureibacillus halotolerans</name>
    <dbReference type="NCBI Taxonomy" id="1508390"/>
    <lineage>
        <taxon>Bacteria</taxon>
        <taxon>Bacillati</taxon>
        <taxon>Bacillota</taxon>
        <taxon>Bacilli</taxon>
        <taxon>Bacillales</taxon>
        <taxon>Bacillaceae</taxon>
        <taxon>Aureibacillus</taxon>
    </lineage>
</organism>
<reference evidence="1 2" key="1">
    <citation type="submission" date="2019-03" db="EMBL/GenBank/DDBJ databases">
        <title>Genomic Encyclopedia of Type Strains, Phase IV (KMG-IV): sequencing the most valuable type-strain genomes for metagenomic binning, comparative biology and taxonomic classification.</title>
        <authorList>
            <person name="Goeker M."/>
        </authorList>
    </citation>
    <scope>NUCLEOTIDE SEQUENCE [LARGE SCALE GENOMIC DNA]</scope>
    <source>
        <strain evidence="1 2">DSM 28697</strain>
    </source>
</reference>
<comment type="caution">
    <text evidence="1">The sequence shown here is derived from an EMBL/GenBank/DDBJ whole genome shotgun (WGS) entry which is preliminary data.</text>
</comment>
<dbReference type="EMBL" id="SNYJ01000001">
    <property type="protein sequence ID" value="TDQ42950.1"/>
    <property type="molecule type" value="Genomic_DNA"/>
</dbReference>
<dbReference type="Proteomes" id="UP000295632">
    <property type="component" value="Unassembled WGS sequence"/>
</dbReference>
<evidence type="ECO:0000313" key="1">
    <source>
        <dbReference type="EMBL" id="TDQ42950.1"/>
    </source>
</evidence>
<name>A0A4R6U8P0_9BACI</name>
<evidence type="ECO:0008006" key="3">
    <source>
        <dbReference type="Google" id="ProtNLM"/>
    </source>
</evidence>
<proteinExistence type="predicted"/>